<gene>
    <name evidence="2" type="ORF">E6O75_ATG01279</name>
</gene>
<dbReference type="SUPFAM" id="SSF55729">
    <property type="entry name" value="Acyl-CoA N-acyltransferases (Nat)"/>
    <property type="match status" value="1"/>
</dbReference>
<feature type="domain" description="N-acetyltransferase" evidence="1">
    <location>
        <begin position="10"/>
        <end position="180"/>
    </location>
</feature>
<dbReference type="PANTHER" id="PTHR43415">
    <property type="entry name" value="SPERMIDINE N(1)-ACETYLTRANSFERASE"/>
    <property type="match status" value="1"/>
</dbReference>
<keyword evidence="3" id="KW-1185">Reference proteome</keyword>
<evidence type="ECO:0000313" key="3">
    <source>
        <dbReference type="Proteomes" id="UP000298493"/>
    </source>
</evidence>
<reference evidence="2 3" key="1">
    <citation type="submission" date="2019-04" db="EMBL/GenBank/DDBJ databases">
        <title>High contiguity whole genome sequence and gene annotation resource for two Venturia nashicola isolates.</title>
        <authorList>
            <person name="Prokchorchik M."/>
            <person name="Won K."/>
            <person name="Lee Y."/>
            <person name="Choi E.D."/>
            <person name="Segonzac C."/>
            <person name="Sohn K.H."/>
        </authorList>
    </citation>
    <scope>NUCLEOTIDE SEQUENCE [LARGE SCALE GENOMIC DNA]</scope>
    <source>
        <strain evidence="2 3">PRI2</strain>
    </source>
</reference>
<evidence type="ECO:0000259" key="1">
    <source>
        <dbReference type="PROSITE" id="PS51186"/>
    </source>
</evidence>
<sequence>MENLFRSERLVYRAVEESDESFFHRIQSDVSAYANSDSGILKPMTKKESKSHMEYVANKTLLGVIICLPPSEESGPIPTPIGSIYLTAPKSGEEHHRNAYISVDIIKEFQRKGYGGEAIHWATDWGFKIAGLHRVGIEHYSYNEGAERLYTRLGFTLEGRKRELLWHNGGWHDYLSYSILESEWAGIKARG</sequence>
<keyword evidence="2" id="KW-0808">Transferase</keyword>
<organism evidence="2 3">
    <name type="scientific">Venturia nashicola</name>
    <dbReference type="NCBI Taxonomy" id="86259"/>
    <lineage>
        <taxon>Eukaryota</taxon>
        <taxon>Fungi</taxon>
        <taxon>Dikarya</taxon>
        <taxon>Ascomycota</taxon>
        <taxon>Pezizomycotina</taxon>
        <taxon>Dothideomycetes</taxon>
        <taxon>Pleosporomycetidae</taxon>
        <taxon>Venturiales</taxon>
        <taxon>Venturiaceae</taxon>
        <taxon>Venturia</taxon>
    </lineage>
</organism>
<dbReference type="GO" id="GO:0016747">
    <property type="term" value="F:acyltransferase activity, transferring groups other than amino-acyl groups"/>
    <property type="evidence" value="ECO:0007669"/>
    <property type="project" value="InterPro"/>
</dbReference>
<comment type="caution">
    <text evidence="2">The sequence shown here is derived from an EMBL/GenBank/DDBJ whole genome shotgun (WGS) entry which is preliminary data.</text>
</comment>
<keyword evidence="2" id="KW-0012">Acyltransferase</keyword>
<proteinExistence type="predicted"/>
<name>A0A4Z1PL97_9PEZI</name>
<dbReference type="EMBL" id="SNSC02000002">
    <property type="protein sequence ID" value="TID26786.1"/>
    <property type="molecule type" value="Genomic_DNA"/>
</dbReference>
<dbReference type="PROSITE" id="PS51186">
    <property type="entry name" value="GNAT"/>
    <property type="match status" value="1"/>
</dbReference>
<dbReference type="Proteomes" id="UP000298493">
    <property type="component" value="Unassembled WGS sequence"/>
</dbReference>
<dbReference type="InterPro" id="IPR016181">
    <property type="entry name" value="Acyl_CoA_acyltransferase"/>
</dbReference>
<dbReference type="PANTHER" id="PTHR43415:SF3">
    <property type="entry name" value="GNAT-FAMILY ACETYLTRANSFERASE"/>
    <property type="match status" value="1"/>
</dbReference>
<dbReference type="AlphaFoldDB" id="A0A4Z1PL97"/>
<protein>
    <submittedName>
        <fullName evidence="2">Acyl-CoA N-acyltransferases (Nat)</fullName>
    </submittedName>
</protein>
<dbReference type="Gene3D" id="3.40.630.30">
    <property type="match status" value="1"/>
</dbReference>
<accession>A0A4Z1PL97</accession>
<evidence type="ECO:0000313" key="2">
    <source>
        <dbReference type="EMBL" id="TID26786.1"/>
    </source>
</evidence>
<dbReference type="Pfam" id="PF13302">
    <property type="entry name" value="Acetyltransf_3"/>
    <property type="match status" value="1"/>
</dbReference>
<dbReference type="InterPro" id="IPR000182">
    <property type="entry name" value="GNAT_dom"/>
</dbReference>